<reference evidence="2" key="1">
    <citation type="submission" date="2005-09" db="EMBL/GenBank/DDBJ databases">
        <title>Annotation of the Aspergillus terreus NIH2624 genome.</title>
        <authorList>
            <person name="Birren B.W."/>
            <person name="Lander E.S."/>
            <person name="Galagan J.E."/>
            <person name="Nusbaum C."/>
            <person name="Devon K."/>
            <person name="Henn M."/>
            <person name="Ma L.-J."/>
            <person name="Jaffe D.B."/>
            <person name="Butler J."/>
            <person name="Alvarez P."/>
            <person name="Gnerre S."/>
            <person name="Grabherr M."/>
            <person name="Kleber M."/>
            <person name="Mauceli E.W."/>
            <person name="Brockman W."/>
            <person name="Rounsley S."/>
            <person name="Young S.K."/>
            <person name="LaButti K."/>
            <person name="Pushparaj V."/>
            <person name="DeCaprio D."/>
            <person name="Crawford M."/>
            <person name="Koehrsen M."/>
            <person name="Engels R."/>
            <person name="Montgomery P."/>
            <person name="Pearson M."/>
            <person name="Howarth C."/>
            <person name="Larson L."/>
            <person name="Luoma S."/>
            <person name="White J."/>
            <person name="Alvarado L."/>
            <person name="Kodira C.D."/>
            <person name="Zeng Q."/>
            <person name="Oleary S."/>
            <person name="Yandava C."/>
            <person name="Denning D.W."/>
            <person name="Nierman W.C."/>
            <person name="Milne T."/>
            <person name="Madden K."/>
        </authorList>
    </citation>
    <scope>NUCLEOTIDE SEQUENCE [LARGE SCALE GENOMIC DNA]</scope>
    <source>
        <strain evidence="2">NIH 2624 / FGSC A1156</strain>
    </source>
</reference>
<dbReference type="VEuPathDB" id="FungiDB:ATEG_05642"/>
<dbReference type="OrthoDB" id="4424523at2759"/>
<sequence>MSRGIPTVADPVWDRIPDDALDDYSKKDSSLSYAELKNDSPWGFVVYRCSYRDNSQWQRMVRLITSSVEESLTLNRRIDLLSRHRLTIMDDATREQRKSPVNGGESSIDVEMTLGTRYNFCLFVDDIALESLDRMSLPTIKLLCRFFGIRGPDERDYVVHPDYEDGETAEEHEDVGWMYTCVVDYCDIYTRLVESSDWYEEYCRPPWLKFCDEDEFPGFWRKKGSKAKA</sequence>
<dbReference type="OMA" id="DVGWMYT"/>
<organism evidence="1 2">
    <name type="scientific">Aspergillus terreus (strain NIH 2624 / FGSC A1156)</name>
    <dbReference type="NCBI Taxonomy" id="341663"/>
    <lineage>
        <taxon>Eukaryota</taxon>
        <taxon>Fungi</taxon>
        <taxon>Dikarya</taxon>
        <taxon>Ascomycota</taxon>
        <taxon>Pezizomycotina</taxon>
        <taxon>Eurotiomycetes</taxon>
        <taxon>Eurotiomycetidae</taxon>
        <taxon>Eurotiales</taxon>
        <taxon>Aspergillaceae</taxon>
        <taxon>Aspergillus</taxon>
        <taxon>Aspergillus subgen. Circumdati</taxon>
    </lineage>
</organism>
<dbReference type="eggNOG" id="ENOG502SSM9">
    <property type="taxonomic scope" value="Eukaryota"/>
</dbReference>
<evidence type="ECO:0000313" key="1">
    <source>
        <dbReference type="EMBL" id="EAU33403.1"/>
    </source>
</evidence>
<gene>
    <name evidence="1" type="ORF">ATEG_05642</name>
</gene>
<evidence type="ECO:0000313" key="2">
    <source>
        <dbReference type="Proteomes" id="UP000007963"/>
    </source>
</evidence>
<dbReference type="HOGENOM" id="CLU_072615_5_0_1"/>
<dbReference type="Proteomes" id="UP000007963">
    <property type="component" value="Unassembled WGS sequence"/>
</dbReference>
<protein>
    <submittedName>
        <fullName evidence="1">Uncharacterized protein</fullName>
    </submittedName>
</protein>
<name>Q0CKZ2_ASPTN</name>
<dbReference type="RefSeq" id="XP_001214820.1">
    <property type="nucleotide sequence ID" value="XM_001214820.1"/>
</dbReference>
<dbReference type="AlphaFoldDB" id="Q0CKZ2"/>
<proteinExistence type="predicted"/>
<accession>Q0CKZ2</accession>
<dbReference type="GeneID" id="4321788"/>
<dbReference type="EMBL" id="CH476601">
    <property type="protein sequence ID" value="EAU33403.1"/>
    <property type="molecule type" value="Genomic_DNA"/>
</dbReference>
<dbReference type="STRING" id="341663.Q0CKZ2"/>